<reference evidence="4" key="1">
    <citation type="submission" date="2021-02" db="EMBL/GenBank/DDBJ databases">
        <authorList>
            <person name="Nowell W R."/>
        </authorList>
    </citation>
    <scope>NUCLEOTIDE SEQUENCE</scope>
</reference>
<evidence type="ECO:0000313" key="6">
    <source>
        <dbReference type="EMBL" id="CAF3608427.1"/>
    </source>
</evidence>
<keyword evidence="1" id="KW-0812">Transmembrane</keyword>
<feature type="transmembrane region" description="Helical" evidence="1">
    <location>
        <begin position="80"/>
        <end position="102"/>
    </location>
</feature>
<dbReference type="Proteomes" id="UP000663844">
    <property type="component" value="Unassembled WGS sequence"/>
</dbReference>
<dbReference type="EMBL" id="CAJOAZ010000050">
    <property type="protein sequence ID" value="CAF3507380.1"/>
    <property type="molecule type" value="Genomic_DNA"/>
</dbReference>
<keyword evidence="2" id="KW-0732">Signal</keyword>
<evidence type="ECO:0000313" key="7">
    <source>
        <dbReference type="Proteomes" id="UP000663845"/>
    </source>
</evidence>
<feature type="signal peptide" evidence="2">
    <location>
        <begin position="1"/>
        <end position="26"/>
    </location>
</feature>
<evidence type="ECO:0000256" key="1">
    <source>
        <dbReference type="SAM" id="Phobius"/>
    </source>
</evidence>
<dbReference type="EMBL" id="CAJOBB010000203">
    <property type="protein sequence ID" value="CAF3608427.1"/>
    <property type="molecule type" value="Genomic_DNA"/>
</dbReference>
<dbReference type="Proteomes" id="UP000663860">
    <property type="component" value="Unassembled WGS sequence"/>
</dbReference>
<dbReference type="EMBL" id="CAJNOG010000031">
    <property type="protein sequence ID" value="CAF0800703.1"/>
    <property type="molecule type" value="Genomic_DNA"/>
</dbReference>
<evidence type="ECO:0000313" key="4">
    <source>
        <dbReference type="EMBL" id="CAF0800703.1"/>
    </source>
</evidence>
<feature type="chain" id="PRO_5036222961" evidence="2">
    <location>
        <begin position="27"/>
        <end position="121"/>
    </location>
</feature>
<accession>A0A813SUQ9</accession>
<gene>
    <name evidence="3" type="ORF">IZO911_LOCUS6400</name>
    <name evidence="4" type="ORF">JYZ213_LOCUS5237</name>
    <name evidence="6" type="ORF">KXQ929_LOCUS5508</name>
    <name evidence="5" type="ORF">OXD698_LOCUS1672</name>
</gene>
<protein>
    <submittedName>
        <fullName evidence="4">Uncharacterized protein</fullName>
    </submittedName>
</protein>
<organism evidence="4 7">
    <name type="scientific">Adineta steineri</name>
    <dbReference type="NCBI Taxonomy" id="433720"/>
    <lineage>
        <taxon>Eukaryota</taxon>
        <taxon>Metazoa</taxon>
        <taxon>Spiralia</taxon>
        <taxon>Gnathifera</taxon>
        <taxon>Rotifera</taxon>
        <taxon>Eurotatoria</taxon>
        <taxon>Bdelloidea</taxon>
        <taxon>Adinetida</taxon>
        <taxon>Adinetidae</taxon>
        <taxon>Adineta</taxon>
    </lineage>
</organism>
<dbReference type="Proteomes" id="UP000663868">
    <property type="component" value="Unassembled WGS sequence"/>
</dbReference>
<evidence type="ECO:0000256" key="2">
    <source>
        <dbReference type="SAM" id="SignalP"/>
    </source>
</evidence>
<dbReference type="Proteomes" id="UP000663845">
    <property type="component" value="Unassembled WGS sequence"/>
</dbReference>
<dbReference type="EMBL" id="CAJNOE010000040">
    <property type="protein sequence ID" value="CAF0791048.1"/>
    <property type="molecule type" value="Genomic_DNA"/>
</dbReference>
<evidence type="ECO:0000313" key="3">
    <source>
        <dbReference type="EMBL" id="CAF0791048.1"/>
    </source>
</evidence>
<name>A0A813SUQ9_9BILA</name>
<sequence>MKTLLFILVVITVSFVNYSIEQNTDGNEITTQDTEMPISTTTPWWTRTFPVIPHRTVPERPRPPPRTTTNPNRVSTGVSIAIPLVLFILTLTLGFGLIIYSVKRGHQGMSWLTPTNDPVSP</sequence>
<proteinExistence type="predicted"/>
<dbReference type="AlphaFoldDB" id="A0A813SUQ9"/>
<evidence type="ECO:0000313" key="5">
    <source>
        <dbReference type="EMBL" id="CAF3507380.1"/>
    </source>
</evidence>
<keyword evidence="1" id="KW-1133">Transmembrane helix</keyword>
<comment type="caution">
    <text evidence="4">The sequence shown here is derived from an EMBL/GenBank/DDBJ whole genome shotgun (WGS) entry which is preliminary data.</text>
</comment>
<keyword evidence="1" id="KW-0472">Membrane</keyword>